<dbReference type="PANTHER" id="PTHR30344">
    <property type="entry name" value="6-PHOSPHOGLUCONOLACTONASE-RELATED"/>
    <property type="match status" value="1"/>
</dbReference>
<dbReference type="Gene3D" id="2.130.10.10">
    <property type="entry name" value="YVTN repeat-like/Quinoprotein amine dehydrogenase"/>
    <property type="match status" value="1"/>
</dbReference>
<keyword evidence="4" id="KW-1185">Reference proteome</keyword>
<dbReference type="InterPro" id="IPR015943">
    <property type="entry name" value="WD40/YVTN_repeat-like_dom_sf"/>
</dbReference>
<dbReference type="InterPro" id="IPR050282">
    <property type="entry name" value="Cycloisomerase_2"/>
</dbReference>
<dbReference type="InterPro" id="IPR029058">
    <property type="entry name" value="AB_hydrolase_fold"/>
</dbReference>
<evidence type="ECO:0000313" key="4">
    <source>
        <dbReference type="Proteomes" id="UP000279236"/>
    </source>
</evidence>
<evidence type="ECO:0000259" key="2">
    <source>
        <dbReference type="Pfam" id="PF00561"/>
    </source>
</evidence>
<proteinExistence type="inferred from homology"/>
<name>A0A427XEY9_9TREE</name>
<accession>A0A427XEY9</accession>
<dbReference type="EMBL" id="RSCE01000016">
    <property type="protein sequence ID" value="RSH77418.1"/>
    <property type="molecule type" value="Genomic_DNA"/>
</dbReference>
<dbReference type="OrthoDB" id="1715191at2759"/>
<dbReference type="GeneID" id="39587927"/>
<dbReference type="InterPro" id="IPR000073">
    <property type="entry name" value="AB_hydrolase_1"/>
</dbReference>
<reference evidence="3 4" key="1">
    <citation type="submission" date="2018-11" db="EMBL/GenBank/DDBJ databases">
        <title>Genome sequence of Apiotrichum porosum DSM 27194.</title>
        <authorList>
            <person name="Aliyu H."/>
            <person name="Gorte O."/>
            <person name="Ochsenreither K."/>
        </authorList>
    </citation>
    <scope>NUCLEOTIDE SEQUENCE [LARGE SCALE GENOMIC DNA]</scope>
    <source>
        <strain evidence="3 4">DSM 27194</strain>
    </source>
</reference>
<dbReference type="PANTHER" id="PTHR30344:SF4">
    <property type="entry name" value="CYCLASE, PUTATIVE (AFU_ORTHOLOGUE AFUA_6G11580)-RELATED"/>
    <property type="match status" value="1"/>
</dbReference>
<dbReference type="Proteomes" id="UP000279236">
    <property type="component" value="Unassembled WGS sequence"/>
</dbReference>
<dbReference type="STRING" id="105984.A0A427XEY9"/>
<comment type="caution">
    <text evidence="3">The sequence shown here is derived from an EMBL/GenBank/DDBJ whole genome shotgun (WGS) entry which is preliminary data.</text>
</comment>
<dbReference type="SUPFAM" id="SSF53474">
    <property type="entry name" value="alpha/beta-Hydrolases"/>
    <property type="match status" value="1"/>
</dbReference>
<dbReference type="InterPro" id="IPR019405">
    <property type="entry name" value="Lactonase_7-beta_prop"/>
</dbReference>
<protein>
    <recommendedName>
        <fullName evidence="2">AB hydrolase-1 domain-containing protein</fullName>
    </recommendedName>
</protein>
<dbReference type="AlphaFoldDB" id="A0A427XEY9"/>
<organism evidence="3 4">
    <name type="scientific">Apiotrichum porosum</name>
    <dbReference type="NCBI Taxonomy" id="105984"/>
    <lineage>
        <taxon>Eukaryota</taxon>
        <taxon>Fungi</taxon>
        <taxon>Dikarya</taxon>
        <taxon>Basidiomycota</taxon>
        <taxon>Agaricomycotina</taxon>
        <taxon>Tremellomycetes</taxon>
        <taxon>Trichosporonales</taxon>
        <taxon>Trichosporonaceae</taxon>
        <taxon>Apiotrichum</taxon>
    </lineage>
</organism>
<sequence length="668" mass="70939">MPTTFAADYVSLPGGRKIYYIHSKPQQPSSKAPVVAIHGLGGSSSYWLPALQASGLGDDRELYAYDLDGHGKSDWSGRQLAMADYVEDLEQVLAALQLSKVVLVGHSMNGTVTSLFTEKHPEMVEKLILLHPVRNLPAAAKDNMRGRAQAASTAEGLAGIANVVAATAVAKVTAAGDLTTCAFIRHLVATTNPAAYAAACIALSEIPAVSAANLQVPLHIIGGEEDYLAGPAAVAAWAAEVPNGQGTCVVLKNVGHWGAVEAPLKVGKSVAQALAPTSYNLLMGTFRSPYLYTLGFDTAKGKLDLQHTNKAVGGHNWLDVSRDGKTLYTTNWGEVPSVSSYAIVPSKGDAPNGTANGVPNGTASAYPVTELKETVTSKYLSGYVCSNDKAVYSACGPQVDVFLLDKSGHLKQEAAVQSFSLVSEDAMHKGNTQMDFGGLRHGGHSADLSPDGTKLYVADIGRNCVWVYHVDLATGLLTEASKNIATRPDDGPRHCWPHPNGSIVYTLQEHSSYVDVLRLTDDAKLEWLEGGFILPPGDDCKKYWADEVRLSPAADVVFGSVRGLEAHTNGYVTAWRLNPDGRLADPVGADRGDATHRFKTRTSGGWANAIAVCPNLGPRGEVFLSLTDSEEGFIQVLSYTAEDGFKVVDEVRVGSKEEQVGASVAVWL</sequence>
<evidence type="ECO:0000256" key="1">
    <source>
        <dbReference type="ARBA" id="ARBA00005564"/>
    </source>
</evidence>
<dbReference type="Pfam" id="PF10282">
    <property type="entry name" value="Lactonase"/>
    <property type="match status" value="1"/>
</dbReference>
<gene>
    <name evidence="3" type="ORF">EHS24_003384</name>
</gene>
<dbReference type="Pfam" id="PF00561">
    <property type="entry name" value="Abhydrolase_1"/>
    <property type="match status" value="1"/>
</dbReference>
<dbReference type="RefSeq" id="XP_028472565.1">
    <property type="nucleotide sequence ID" value="XM_028619069.1"/>
</dbReference>
<dbReference type="Gene3D" id="3.40.50.1820">
    <property type="entry name" value="alpha/beta hydrolase"/>
    <property type="match status" value="1"/>
</dbReference>
<comment type="similarity">
    <text evidence="1">Belongs to the cycloisomerase 2 family.</text>
</comment>
<evidence type="ECO:0000313" key="3">
    <source>
        <dbReference type="EMBL" id="RSH77418.1"/>
    </source>
</evidence>
<feature type="domain" description="AB hydrolase-1" evidence="2">
    <location>
        <begin position="33"/>
        <end position="262"/>
    </location>
</feature>
<dbReference type="GO" id="GO:0017057">
    <property type="term" value="F:6-phosphogluconolactonase activity"/>
    <property type="evidence" value="ECO:0007669"/>
    <property type="project" value="TreeGrafter"/>
</dbReference>
<dbReference type="SUPFAM" id="SSF75011">
    <property type="entry name" value="3-carboxy-cis,cis-mucoante lactonizing enzyme"/>
    <property type="match status" value="1"/>
</dbReference>
<dbReference type="PRINTS" id="PR00111">
    <property type="entry name" value="ABHYDROLASE"/>
</dbReference>